<dbReference type="SUPFAM" id="SSF52540">
    <property type="entry name" value="P-loop containing nucleoside triphosphate hydrolases"/>
    <property type="match status" value="1"/>
</dbReference>
<keyword evidence="1" id="KW-0067">ATP-binding</keyword>
<comment type="caution">
    <text evidence="1">The sequence shown here is derived from an EMBL/GenBank/DDBJ whole genome shotgun (WGS) entry which is preliminary data.</text>
</comment>
<evidence type="ECO:0000313" key="1">
    <source>
        <dbReference type="EMBL" id="REC41608.1"/>
    </source>
</evidence>
<dbReference type="InterPro" id="IPR027417">
    <property type="entry name" value="P-loop_NTPase"/>
</dbReference>
<sequence length="331" mass="38560">MKLPSRYEDLQEAYKGRLLPNKSLIEKIKSAVKSININGGIRFLPVYGESGSGKSSATIELKTHLPETHTFLLEKEEISNKEKLIDRILNEYRYNFGKILIPIVDQFEENVAGKEKIPSQFIEYISLFDRNELKEIPTIFIWLTTSKNFQNLLTNATSRNKRILLANEFVIEGPEKYLWTNIIKDTFSVHNQEKDLADYLIIDTVIDEIVFECSTLGSAIENVGNKLAEQMEDIQDLSQYTVILLWPVSDSVRNQRVMQFSRPRDGYKLDWEAFYRELSIDEKTQLPLEVYNRTRLYFDMRIIPFRAADLHRLCSHIDSENPSLGKTYLLF</sequence>
<protein>
    <submittedName>
        <fullName evidence="1">ATP-binding protein</fullName>
    </submittedName>
</protein>
<keyword evidence="2" id="KW-1185">Reference proteome</keyword>
<dbReference type="Proteomes" id="UP000256924">
    <property type="component" value="Unassembled WGS sequence"/>
</dbReference>
<keyword evidence="1" id="KW-0547">Nucleotide-binding</keyword>
<reference evidence="1 2" key="1">
    <citation type="journal article" date="2004" name="Emerg. Infect. Dis.">
        <title>Amoebae-resisting bacteria isolated from human nasal swabs by amoebal coculture.</title>
        <authorList>
            <person name="Greub G."/>
            <person name="La Scola B."/>
            <person name="Raoult D."/>
        </authorList>
    </citation>
    <scope>NUCLEOTIDE SEQUENCE [LARGE SCALE GENOMIC DNA]</scope>
    <source>
        <strain evidence="1 2">CCUG 51329</strain>
    </source>
</reference>
<gene>
    <name evidence="1" type="ORF">DRF68_18485</name>
</gene>
<accession>A0A3D9AJQ2</accession>
<dbReference type="GO" id="GO:0005524">
    <property type="term" value="F:ATP binding"/>
    <property type="evidence" value="ECO:0007669"/>
    <property type="project" value="UniProtKB-KW"/>
</dbReference>
<dbReference type="RefSeq" id="WP_116099859.1">
    <property type="nucleotide sequence ID" value="NZ_QNVU01000055.1"/>
</dbReference>
<proteinExistence type="predicted"/>
<name>A0A3D9AJQ2_9FLAO</name>
<organism evidence="1 2">
    <name type="scientific">Candidatus Chryseobacterium massiliense</name>
    <dbReference type="NCBI Taxonomy" id="204089"/>
    <lineage>
        <taxon>Bacteria</taxon>
        <taxon>Pseudomonadati</taxon>
        <taxon>Bacteroidota</taxon>
        <taxon>Flavobacteriia</taxon>
        <taxon>Flavobacteriales</taxon>
        <taxon>Weeksellaceae</taxon>
        <taxon>Chryseobacterium group</taxon>
        <taxon>Chryseobacterium</taxon>
    </lineage>
</organism>
<dbReference type="EMBL" id="QNVU01000055">
    <property type="protein sequence ID" value="REC41608.1"/>
    <property type="molecule type" value="Genomic_DNA"/>
</dbReference>
<dbReference type="AlphaFoldDB" id="A0A3D9AJQ2"/>
<evidence type="ECO:0000313" key="2">
    <source>
        <dbReference type="Proteomes" id="UP000256924"/>
    </source>
</evidence>